<evidence type="ECO:0000313" key="10">
    <source>
        <dbReference type="EMBL" id="GEV40351.1"/>
    </source>
</evidence>
<dbReference type="AlphaFoldDB" id="A0A699GMX5"/>
<keyword evidence="2" id="KW-0064">Aspartyl protease</keyword>
<keyword evidence="6" id="KW-0175">Coiled coil</keyword>
<dbReference type="CDD" id="cd09274">
    <property type="entry name" value="RNase_HI_RT_Ty3"/>
    <property type="match status" value="1"/>
</dbReference>
<dbReference type="CDD" id="cd00303">
    <property type="entry name" value="retropepsin_like"/>
    <property type="match status" value="2"/>
</dbReference>
<dbReference type="Gene3D" id="3.10.10.10">
    <property type="entry name" value="HIV Type 1 Reverse Transcriptase, subunit A, domain 1"/>
    <property type="match status" value="1"/>
</dbReference>
<dbReference type="GO" id="GO:0004190">
    <property type="term" value="F:aspartic-type endopeptidase activity"/>
    <property type="evidence" value="ECO:0007669"/>
    <property type="project" value="UniProtKB-KW"/>
</dbReference>
<dbReference type="InterPro" id="IPR001584">
    <property type="entry name" value="Integrase_cat-core"/>
</dbReference>
<reference evidence="10" key="1">
    <citation type="journal article" date="2019" name="Sci. Rep.">
        <title>Draft genome of Tanacetum cinerariifolium, the natural source of mosquito coil.</title>
        <authorList>
            <person name="Yamashiro T."/>
            <person name="Shiraishi A."/>
            <person name="Satake H."/>
            <person name="Nakayama K."/>
        </authorList>
    </citation>
    <scope>NUCLEOTIDE SEQUENCE</scope>
</reference>
<evidence type="ECO:0000256" key="3">
    <source>
        <dbReference type="ARBA" id="ARBA00023125"/>
    </source>
</evidence>
<dbReference type="Gene3D" id="3.30.420.10">
    <property type="entry name" value="Ribonuclease H-like superfamily/Ribonuclease H"/>
    <property type="match status" value="1"/>
</dbReference>
<feature type="region of interest" description="Disordered" evidence="7">
    <location>
        <begin position="545"/>
        <end position="571"/>
    </location>
</feature>
<dbReference type="SMART" id="SM00343">
    <property type="entry name" value="ZnF_C2HC"/>
    <property type="match status" value="2"/>
</dbReference>
<dbReference type="EMBL" id="BKCJ010022535">
    <property type="protein sequence ID" value="GEV40351.1"/>
    <property type="molecule type" value="Genomic_DNA"/>
</dbReference>
<dbReference type="GO" id="GO:0015074">
    <property type="term" value="P:DNA integration"/>
    <property type="evidence" value="ECO:0007669"/>
    <property type="project" value="InterPro"/>
</dbReference>
<dbReference type="SUPFAM" id="SSF53098">
    <property type="entry name" value="Ribonuclease H-like"/>
    <property type="match status" value="1"/>
</dbReference>
<dbReference type="PANTHER" id="PTHR37984">
    <property type="entry name" value="PROTEIN CBG26694"/>
    <property type="match status" value="1"/>
</dbReference>
<accession>A0A699GMX5</accession>
<evidence type="ECO:0000256" key="7">
    <source>
        <dbReference type="SAM" id="MobiDB-lite"/>
    </source>
</evidence>
<dbReference type="PROSITE" id="PS50158">
    <property type="entry name" value="ZF_CCHC"/>
    <property type="match status" value="1"/>
</dbReference>
<name>A0A699GMX5_TANCI</name>
<evidence type="ECO:0000259" key="8">
    <source>
        <dbReference type="PROSITE" id="PS50158"/>
    </source>
</evidence>
<dbReference type="SUPFAM" id="SSF56672">
    <property type="entry name" value="DNA/RNA polymerases"/>
    <property type="match status" value="1"/>
</dbReference>
<keyword evidence="5" id="KW-0863">Zinc-finger</keyword>
<keyword evidence="2" id="KW-0378">Hydrolase</keyword>
<feature type="domain" description="Integrase catalytic" evidence="9">
    <location>
        <begin position="832"/>
        <end position="995"/>
    </location>
</feature>
<keyword evidence="10" id="KW-0548">Nucleotidyltransferase</keyword>
<evidence type="ECO:0000256" key="2">
    <source>
        <dbReference type="ARBA" id="ARBA00022750"/>
    </source>
</evidence>
<dbReference type="InterPro" id="IPR043128">
    <property type="entry name" value="Rev_trsase/Diguanyl_cyclase"/>
</dbReference>
<dbReference type="SUPFAM" id="SSF57756">
    <property type="entry name" value="Retrovirus zinc finger-like domains"/>
    <property type="match status" value="1"/>
</dbReference>
<dbReference type="InterPro" id="IPR001878">
    <property type="entry name" value="Znf_CCHC"/>
</dbReference>
<dbReference type="Pfam" id="PF17919">
    <property type="entry name" value="RT_RNaseH_2"/>
    <property type="match status" value="1"/>
</dbReference>
<dbReference type="InterPro" id="IPR041577">
    <property type="entry name" value="RT_RNaseH_2"/>
</dbReference>
<keyword evidence="3" id="KW-0238">DNA-binding</keyword>
<feature type="coiled-coil region" evidence="6">
    <location>
        <begin position="253"/>
        <end position="280"/>
    </location>
</feature>
<evidence type="ECO:0000259" key="9">
    <source>
        <dbReference type="PROSITE" id="PS50994"/>
    </source>
</evidence>
<keyword evidence="10" id="KW-0808">Transferase</keyword>
<dbReference type="GO" id="GO:0006508">
    <property type="term" value="P:proteolysis"/>
    <property type="evidence" value="ECO:0007669"/>
    <property type="project" value="UniProtKB-KW"/>
</dbReference>
<feature type="domain" description="CCHC-type" evidence="8">
    <location>
        <begin position="531"/>
        <end position="546"/>
    </location>
</feature>
<dbReference type="InterPro" id="IPR036875">
    <property type="entry name" value="Znf_CCHC_sf"/>
</dbReference>
<dbReference type="Gene3D" id="4.10.60.10">
    <property type="entry name" value="Zinc finger, CCHC-type"/>
    <property type="match status" value="1"/>
</dbReference>
<dbReference type="InterPro" id="IPR050951">
    <property type="entry name" value="Retrovirus_Pol_polyprotein"/>
</dbReference>
<keyword evidence="1" id="KW-0645">Protease</keyword>
<dbReference type="GO" id="GO:0008270">
    <property type="term" value="F:zinc ion binding"/>
    <property type="evidence" value="ECO:0007669"/>
    <property type="project" value="UniProtKB-KW"/>
</dbReference>
<dbReference type="GO" id="GO:0003677">
    <property type="term" value="F:DNA binding"/>
    <property type="evidence" value="ECO:0007669"/>
    <property type="project" value="UniProtKB-KW"/>
</dbReference>
<keyword evidence="5" id="KW-0479">Metal-binding</keyword>
<keyword evidence="10" id="KW-0695">RNA-directed DNA polymerase</keyword>
<dbReference type="Pfam" id="PF00098">
    <property type="entry name" value="zf-CCHC"/>
    <property type="match status" value="1"/>
</dbReference>
<dbReference type="Gene3D" id="3.30.70.270">
    <property type="match status" value="1"/>
</dbReference>
<sequence length="1181" mass="134955">NCPRLGNRNQGNQNQAGNGNVVARSYGLGTAGGNPDANVVTGTFLLNNHCASILFDTGADKSFVSTAFSSLTNINPSTLDYSYDVELADGQIIRIIRVPFGNETLIIRCDGRNNGNQLNIILCTKTRKYLLKGYLVFLENITTKIIKDKSEEKRLEDVPIIDPEIQAEIDECNAYADALRDRGIDARVVVEVVDRDEVETGTRGPVEVSVNRVTHPVTTDDIPKPGQEKGAVEVTYETLGDSGNMIVAIGQQSTDMLERIEELEHDNMRLRDMMDVVSQRVTRSQRRELRMQRELRQIRRFRFYDRMRIARLEACARRRLGQCLTHDLEHQGHEKNLTNKSTADCVLTWWNSHTRMIGIEAAYAMSWAELMKLMTEVMVPNKEDKVERFVGGLPDNIQGNVIAAEPTKLQDAIRIANNLIDQKLKIYAKSTENKRRFENNPSDNRGQQPVFKQQNVGGQNVAKAYTTGNNKKKGYVGSFPYCNKCKMHHAGPCTVRCGNCKRVGHMTRDYKVTATLNSQRSPARYQLSIVCYECGRPGHFRKDCPKLRNQNSGNHTRNKNGNKTRNQTGAKEATARAYAIRGGRANLNSNIVTDTSYVIELAGGRISETNIFLRGCTLRLLGHPFDIDLMPIELGSFDVIIGMDWLAKYHALIICDEKVVSIPYVDEVLIIRGDDCDSRWSRVYSKIDLRSGYHQLRVREKDILKTAFRTRYGHYEFQKLRSTPILALPKGSDNFVVYCDASHKGLGAVLMEKEKVITYTSHQLKCVVFTDHKSFQYILDQKELNMRQLRWLELLSDYDCEIRYQPGKANVVADALSRKERKYHKPSGLLVQSKIPQLKRENITIDFVTKLPKTAIGQDMIWVIVDRLTKSAHFLPIKEDDTLENLTRQYLKEVVLRHGVPVLIISDHDGIFTSHFWKSLHKALVTRLDMSTAYHPQTDGQSKRTILTLEDMLRACVLDFKKGWDKHLPLVEFSYNNSYHTNIKAASFEVLYGRKCRSPICSAKVGDSQLTGPEIIHKITKKIVQIKSRIQAARDRQKSYDDKCLADEPLAIPLDEIQVDDKMHFIEEPVEIMDREVQLLKQSCIMIVKLCWNSRRGPEFTWEREDQMQRRKDVTPQKFSFNNLAPNQRRKSVCTNSLIQTPTREEHLSEEARLDEERLRNGRVYIDWDDVQASEELVTTT</sequence>
<gene>
    <name evidence="10" type="ORF">Tci_112328</name>
</gene>
<dbReference type="GO" id="GO:0003964">
    <property type="term" value="F:RNA-directed DNA polymerase activity"/>
    <property type="evidence" value="ECO:0007669"/>
    <property type="project" value="UniProtKB-KW"/>
</dbReference>
<dbReference type="PANTHER" id="PTHR37984:SF5">
    <property type="entry name" value="PROTEIN NYNRIN-LIKE"/>
    <property type="match status" value="1"/>
</dbReference>
<feature type="non-terminal residue" evidence="10">
    <location>
        <position position="1"/>
    </location>
</feature>
<evidence type="ECO:0000256" key="6">
    <source>
        <dbReference type="SAM" id="Coils"/>
    </source>
</evidence>
<keyword evidence="4" id="KW-0511">Multifunctional enzyme</keyword>
<protein>
    <submittedName>
        <fullName evidence="10">Reverse transcriptase domain-containing protein</fullName>
    </submittedName>
</protein>
<evidence type="ECO:0000256" key="4">
    <source>
        <dbReference type="ARBA" id="ARBA00023268"/>
    </source>
</evidence>
<dbReference type="InterPro" id="IPR012337">
    <property type="entry name" value="RNaseH-like_sf"/>
</dbReference>
<dbReference type="Pfam" id="PF08284">
    <property type="entry name" value="RVP_2"/>
    <property type="match status" value="2"/>
</dbReference>
<proteinExistence type="predicted"/>
<evidence type="ECO:0000256" key="5">
    <source>
        <dbReference type="PROSITE-ProRule" id="PRU00047"/>
    </source>
</evidence>
<dbReference type="InterPro" id="IPR036397">
    <property type="entry name" value="RNaseH_sf"/>
</dbReference>
<evidence type="ECO:0000256" key="1">
    <source>
        <dbReference type="ARBA" id="ARBA00022670"/>
    </source>
</evidence>
<dbReference type="PROSITE" id="PS50994">
    <property type="entry name" value="INTEGRASE"/>
    <property type="match status" value="1"/>
</dbReference>
<comment type="caution">
    <text evidence="10">The sequence shown here is derived from an EMBL/GenBank/DDBJ whole genome shotgun (WGS) entry which is preliminary data.</text>
</comment>
<organism evidence="10">
    <name type="scientific">Tanacetum cinerariifolium</name>
    <name type="common">Dalmatian daisy</name>
    <name type="synonym">Chrysanthemum cinerariifolium</name>
    <dbReference type="NCBI Taxonomy" id="118510"/>
    <lineage>
        <taxon>Eukaryota</taxon>
        <taxon>Viridiplantae</taxon>
        <taxon>Streptophyta</taxon>
        <taxon>Embryophyta</taxon>
        <taxon>Tracheophyta</taxon>
        <taxon>Spermatophyta</taxon>
        <taxon>Magnoliopsida</taxon>
        <taxon>eudicotyledons</taxon>
        <taxon>Gunneridae</taxon>
        <taxon>Pentapetalae</taxon>
        <taxon>asterids</taxon>
        <taxon>campanulids</taxon>
        <taxon>Asterales</taxon>
        <taxon>Asteraceae</taxon>
        <taxon>Asteroideae</taxon>
        <taxon>Anthemideae</taxon>
        <taxon>Anthemidinae</taxon>
        <taxon>Tanacetum</taxon>
    </lineage>
</organism>
<keyword evidence="5" id="KW-0862">Zinc</keyword>
<dbReference type="InterPro" id="IPR043502">
    <property type="entry name" value="DNA/RNA_pol_sf"/>
</dbReference>